<dbReference type="EMBL" id="LT828648">
    <property type="protein sequence ID" value="SLM47250.1"/>
    <property type="molecule type" value="Genomic_DNA"/>
</dbReference>
<reference evidence="2 3" key="1">
    <citation type="submission" date="2017-03" db="EMBL/GenBank/DDBJ databases">
        <authorList>
            <person name="Afonso C.L."/>
            <person name="Miller P.J."/>
            <person name="Scott M.A."/>
            <person name="Spackman E."/>
            <person name="Goraichik I."/>
            <person name="Dimitrov K.M."/>
            <person name="Suarez D.L."/>
            <person name="Swayne D.E."/>
        </authorList>
    </citation>
    <scope>NUCLEOTIDE SEQUENCE [LARGE SCALE GENOMIC DNA]</scope>
    <source>
        <strain evidence="2">Genome sequencing of Nitrospira japonica strain NJ11</strain>
    </source>
</reference>
<feature type="region of interest" description="Disordered" evidence="1">
    <location>
        <begin position="169"/>
        <end position="194"/>
    </location>
</feature>
<protein>
    <submittedName>
        <fullName evidence="2">Uncharacterized protein</fullName>
    </submittedName>
</protein>
<dbReference type="STRING" id="1325564.NSJP_1078"/>
<proteinExistence type="predicted"/>
<accession>A0A1W1I2K9</accession>
<dbReference type="Proteomes" id="UP000192042">
    <property type="component" value="Chromosome I"/>
</dbReference>
<dbReference type="KEGG" id="nja:NSJP_1078"/>
<evidence type="ECO:0000313" key="3">
    <source>
        <dbReference type="Proteomes" id="UP000192042"/>
    </source>
</evidence>
<evidence type="ECO:0000256" key="1">
    <source>
        <dbReference type="SAM" id="MobiDB-lite"/>
    </source>
</evidence>
<gene>
    <name evidence="2" type="ORF">NSJP_1078</name>
</gene>
<name>A0A1W1I2K9_9BACT</name>
<organism evidence="2 3">
    <name type="scientific">Nitrospira japonica</name>
    <dbReference type="NCBI Taxonomy" id="1325564"/>
    <lineage>
        <taxon>Bacteria</taxon>
        <taxon>Pseudomonadati</taxon>
        <taxon>Nitrospirota</taxon>
        <taxon>Nitrospiria</taxon>
        <taxon>Nitrospirales</taxon>
        <taxon>Nitrospiraceae</taxon>
        <taxon>Nitrospira</taxon>
    </lineage>
</organism>
<keyword evidence="3" id="KW-1185">Reference proteome</keyword>
<feature type="compositionally biased region" description="Polar residues" evidence="1">
    <location>
        <begin position="182"/>
        <end position="193"/>
    </location>
</feature>
<sequence length="250" mass="26929">MTPLSLWRIGREHDHHPLILAILVLTTLEFSTTQEDVATASDCLTAEFTGSWPTLAFPARSSLRLWNLPPIVSLQDALKYFPTAPACGLPPTLSAGLSTRAGIRDQAIVTPDAAVGQGSRTTITANSAATTGRRTMKTTSRIPTVKIGIPPLSGKTHTFRTWTTPIELEPQTGERPSGFIGPNNQTRPNQHTAPNVFPPAPLVQSERRPVDLSIPLRHVLPQADYDAESNRMNSATALALHGGECAYACP</sequence>
<evidence type="ECO:0000313" key="2">
    <source>
        <dbReference type="EMBL" id="SLM47250.1"/>
    </source>
</evidence>
<dbReference type="AlphaFoldDB" id="A0A1W1I2K9"/>